<dbReference type="AlphaFoldDB" id="A0A3M3EP72"/>
<evidence type="ECO:0000256" key="6">
    <source>
        <dbReference type="ARBA" id="ARBA00023316"/>
    </source>
</evidence>
<dbReference type="GO" id="GO:0008360">
    <property type="term" value="P:regulation of cell shape"/>
    <property type="evidence" value="ECO:0007669"/>
    <property type="project" value="UniProtKB-KW"/>
</dbReference>
<evidence type="ECO:0000313" key="12">
    <source>
        <dbReference type="Proteomes" id="UP000270661"/>
    </source>
</evidence>
<dbReference type="EMBL" id="RBOJ01000058">
    <property type="protein sequence ID" value="RMM51388.1"/>
    <property type="molecule type" value="Genomic_DNA"/>
</dbReference>
<evidence type="ECO:0000259" key="10">
    <source>
        <dbReference type="Pfam" id="PF00768"/>
    </source>
</evidence>
<dbReference type="NCBIfam" id="NF008668">
    <property type="entry name" value="PRK11669.1"/>
    <property type="match status" value="1"/>
</dbReference>
<sequence length="335" mass="36837">MQRFFQKPLLNGLFIFNSTEPIRVKIRISILSLFIAFSGTLITQDINAQETIAAPRDTSKLQVASGSAMLLDLQTDKVVYSSNPDVVVPIASVTKLMTGLIVLDAKQDLNEYISMTIANTPEMKGVFSRVKLNSELSRRDVLLIALMSSENRAAASLAHHYPGGYAAFIAAMNAKAKALGMTSTHYVEPTGLSIHNVSTARDLTKLLIAARKYPLLSELSTTKEKTVTFRKPVYSLGFRNTDHLIHKDNWDIQLTKTGFTNQAGHCLVLVTKMGNRPMALVILDAFGKYTHFADASRIRSWVETGKSTNVPAVAMQYKAAKNLKSRQSGVVEASK</sequence>
<keyword evidence="6" id="KW-0961">Cell wall biogenesis/degradation</keyword>
<feature type="domain" description="Peptidase S11 D-alanyl-D-alanine carboxypeptidase A N-terminal" evidence="10">
    <location>
        <begin position="58"/>
        <end position="286"/>
    </location>
</feature>
<evidence type="ECO:0000313" key="11">
    <source>
        <dbReference type="EMBL" id="RMM51388.1"/>
    </source>
</evidence>
<feature type="binding site" evidence="8">
    <location>
        <position position="256"/>
    </location>
    <ligand>
        <name>substrate</name>
    </ligand>
</feature>
<dbReference type="GO" id="GO:0006508">
    <property type="term" value="P:proteolysis"/>
    <property type="evidence" value="ECO:0007669"/>
    <property type="project" value="InterPro"/>
</dbReference>
<dbReference type="InterPro" id="IPR001967">
    <property type="entry name" value="Peptidase_S11_N"/>
</dbReference>
<dbReference type="GO" id="GO:0009252">
    <property type="term" value="P:peptidoglycan biosynthetic process"/>
    <property type="evidence" value="ECO:0007669"/>
    <property type="project" value="UniProtKB-KW"/>
</dbReference>
<keyword evidence="4" id="KW-0133">Cell shape</keyword>
<evidence type="ECO:0000256" key="7">
    <source>
        <dbReference type="PIRSR" id="PIRSR618044-1"/>
    </source>
</evidence>
<comment type="caution">
    <text evidence="11">The sequence shown here is derived from an EMBL/GenBank/DDBJ whole genome shotgun (WGS) entry which is preliminary data.</text>
</comment>
<evidence type="ECO:0000256" key="5">
    <source>
        <dbReference type="ARBA" id="ARBA00022984"/>
    </source>
</evidence>
<dbReference type="Proteomes" id="UP000270661">
    <property type="component" value="Unassembled WGS sequence"/>
</dbReference>
<dbReference type="GO" id="GO:0009002">
    <property type="term" value="F:serine-type D-Ala-D-Ala carboxypeptidase activity"/>
    <property type="evidence" value="ECO:0007669"/>
    <property type="project" value="InterPro"/>
</dbReference>
<proteinExistence type="inferred from homology"/>
<keyword evidence="2" id="KW-0732">Signal</keyword>
<dbReference type="STRING" id="47879.AXG94_25060"/>
<comment type="similarity">
    <text evidence="1 9">Belongs to the peptidase S11 family.</text>
</comment>
<reference evidence="11 12" key="1">
    <citation type="submission" date="2018-08" db="EMBL/GenBank/DDBJ databases">
        <title>Recombination of ecologically and evolutionarily significant loci maintains genetic cohesion in the Pseudomonas syringae species complex.</title>
        <authorList>
            <person name="Dillon M."/>
            <person name="Thakur S."/>
            <person name="Almeida R.N.D."/>
            <person name="Weir B.S."/>
            <person name="Guttman D.S."/>
        </authorList>
    </citation>
    <scope>NUCLEOTIDE SEQUENCE [LARGE SCALE GENOMIC DNA]</scope>
    <source>
        <strain evidence="11 12">NCPPB2445</strain>
    </source>
</reference>
<accession>A0A3M3EP72</accession>
<feature type="active site" description="Acyl-ester intermediate" evidence="7">
    <location>
        <position position="92"/>
    </location>
</feature>
<dbReference type="SUPFAM" id="SSF56601">
    <property type="entry name" value="beta-lactamase/transpeptidase-like"/>
    <property type="match status" value="1"/>
</dbReference>
<evidence type="ECO:0000256" key="4">
    <source>
        <dbReference type="ARBA" id="ARBA00022960"/>
    </source>
</evidence>
<keyword evidence="3" id="KW-0378">Hydrolase</keyword>
<dbReference type="PRINTS" id="PR00725">
    <property type="entry name" value="DADACBPTASE1"/>
</dbReference>
<feature type="active site" description="Proton acceptor" evidence="7">
    <location>
        <position position="95"/>
    </location>
</feature>
<keyword evidence="12" id="KW-1185">Reference proteome</keyword>
<evidence type="ECO:0000256" key="9">
    <source>
        <dbReference type="RuleBase" id="RU004016"/>
    </source>
</evidence>
<dbReference type="Pfam" id="PF00768">
    <property type="entry name" value="Peptidase_S11"/>
    <property type="match status" value="1"/>
</dbReference>
<gene>
    <name evidence="11" type="ORF">ALQ77_01046</name>
</gene>
<dbReference type="InterPro" id="IPR018044">
    <property type="entry name" value="Peptidase_S11"/>
</dbReference>
<evidence type="ECO:0000256" key="1">
    <source>
        <dbReference type="ARBA" id="ARBA00007164"/>
    </source>
</evidence>
<evidence type="ECO:0000256" key="8">
    <source>
        <dbReference type="PIRSR" id="PIRSR618044-2"/>
    </source>
</evidence>
<evidence type="ECO:0000256" key="2">
    <source>
        <dbReference type="ARBA" id="ARBA00022729"/>
    </source>
</evidence>
<dbReference type="GO" id="GO:0071555">
    <property type="term" value="P:cell wall organization"/>
    <property type="evidence" value="ECO:0007669"/>
    <property type="project" value="UniProtKB-KW"/>
</dbReference>
<keyword evidence="5" id="KW-0573">Peptidoglycan synthesis</keyword>
<dbReference type="Gene3D" id="3.40.710.10">
    <property type="entry name" value="DD-peptidase/beta-lactamase superfamily"/>
    <property type="match status" value="1"/>
</dbReference>
<dbReference type="PANTHER" id="PTHR21581:SF26">
    <property type="entry name" value="D-ALANYL-D-ALANINE ENDOPEPTIDASE"/>
    <property type="match status" value="1"/>
</dbReference>
<dbReference type="InterPro" id="IPR012338">
    <property type="entry name" value="Beta-lactam/transpept-like"/>
</dbReference>
<feature type="active site" evidence="7">
    <location>
        <position position="149"/>
    </location>
</feature>
<organism evidence="11 12">
    <name type="scientific">Pseudomonas corrugata</name>
    <dbReference type="NCBI Taxonomy" id="47879"/>
    <lineage>
        <taxon>Bacteria</taxon>
        <taxon>Pseudomonadati</taxon>
        <taxon>Pseudomonadota</taxon>
        <taxon>Gammaproteobacteria</taxon>
        <taxon>Pseudomonadales</taxon>
        <taxon>Pseudomonadaceae</taxon>
        <taxon>Pseudomonas</taxon>
    </lineage>
</organism>
<name>A0A3M3EP72_9PSED</name>
<protein>
    <recommendedName>
        <fullName evidence="10">Peptidase S11 D-alanyl-D-alanine carboxypeptidase A N-terminal domain-containing protein</fullName>
    </recommendedName>
</protein>
<evidence type="ECO:0000256" key="3">
    <source>
        <dbReference type="ARBA" id="ARBA00022801"/>
    </source>
</evidence>
<dbReference type="PANTHER" id="PTHR21581">
    <property type="entry name" value="D-ALANYL-D-ALANINE CARBOXYPEPTIDASE"/>
    <property type="match status" value="1"/>
</dbReference>